<evidence type="ECO:0000313" key="1">
    <source>
        <dbReference type="EMBL" id="DAF63562.1"/>
    </source>
</evidence>
<name>A0A8S5TLA2_9CAUD</name>
<sequence>MRKASVVEYGFPYGSKLVCYIEYTKDKEIRQIKNYIQEKRDVYYRVKNEGSKLYAVWQGQYSSDLFEIDDIESYGKEYIKGLK</sequence>
<dbReference type="EMBL" id="BK032842">
    <property type="protein sequence ID" value="DAF63562.1"/>
    <property type="molecule type" value="Genomic_DNA"/>
</dbReference>
<protein>
    <submittedName>
        <fullName evidence="1">Uncharacterized protein</fullName>
    </submittedName>
</protein>
<organism evidence="1">
    <name type="scientific">Siphoviridae sp. ctwQT14</name>
    <dbReference type="NCBI Taxonomy" id="2827971"/>
    <lineage>
        <taxon>Viruses</taxon>
        <taxon>Duplodnaviria</taxon>
        <taxon>Heunggongvirae</taxon>
        <taxon>Uroviricota</taxon>
        <taxon>Caudoviricetes</taxon>
    </lineage>
</organism>
<proteinExistence type="predicted"/>
<reference evidence="1" key="1">
    <citation type="journal article" date="2021" name="Proc. Natl. Acad. Sci. U.S.A.">
        <title>A Catalog of Tens of Thousands of Viruses from Human Metagenomes Reveals Hidden Associations with Chronic Diseases.</title>
        <authorList>
            <person name="Tisza M.J."/>
            <person name="Buck C.B."/>
        </authorList>
    </citation>
    <scope>NUCLEOTIDE SEQUENCE</scope>
    <source>
        <strain evidence="1">CtwQT14</strain>
    </source>
</reference>
<accession>A0A8S5TLA2</accession>